<comment type="caution">
    <text evidence="2">The sequence shown here is derived from an EMBL/GenBank/DDBJ whole genome shotgun (WGS) entry which is preliminary data.</text>
</comment>
<keyword evidence="3" id="KW-1185">Reference proteome</keyword>
<gene>
    <name evidence="2" type="ORF">C8A05DRAFT_19581</name>
</gene>
<dbReference type="AlphaFoldDB" id="A0AAN6RP06"/>
<protein>
    <submittedName>
        <fullName evidence="2">Uncharacterized protein</fullName>
    </submittedName>
</protein>
<reference evidence="2" key="1">
    <citation type="journal article" date="2023" name="Mol. Phylogenet. Evol.">
        <title>Genome-scale phylogeny and comparative genomics of the fungal order Sordariales.</title>
        <authorList>
            <person name="Hensen N."/>
            <person name="Bonometti L."/>
            <person name="Westerberg I."/>
            <person name="Brannstrom I.O."/>
            <person name="Guillou S."/>
            <person name="Cros-Aarteil S."/>
            <person name="Calhoun S."/>
            <person name="Haridas S."/>
            <person name="Kuo A."/>
            <person name="Mondo S."/>
            <person name="Pangilinan J."/>
            <person name="Riley R."/>
            <person name="LaButti K."/>
            <person name="Andreopoulos B."/>
            <person name="Lipzen A."/>
            <person name="Chen C."/>
            <person name="Yan M."/>
            <person name="Daum C."/>
            <person name="Ng V."/>
            <person name="Clum A."/>
            <person name="Steindorff A."/>
            <person name="Ohm R.A."/>
            <person name="Martin F."/>
            <person name="Silar P."/>
            <person name="Natvig D.O."/>
            <person name="Lalanne C."/>
            <person name="Gautier V."/>
            <person name="Ament-Velasquez S.L."/>
            <person name="Kruys A."/>
            <person name="Hutchinson M.I."/>
            <person name="Powell A.J."/>
            <person name="Barry K."/>
            <person name="Miller A.N."/>
            <person name="Grigoriev I.V."/>
            <person name="Debuchy R."/>
            <person name="Gladieux P."/>
            <person name="Hiltunen Thoren M."/>
            <person name="Johannesson H."/>
        </authorList>
    </citation>
    <scope>NUCLEOTIDE SEQUENCE</scope>
    <source>
        <strain evidence="2">CBS 103.79</strain>
    </source>
</reference>
<dbReference type="EMBL" id="MU856090">
    <property type="protein sequence ID" value="KAK3897695.1"/>
    <property type="molecule type" value="Genomic_DNA"/>
</dbReference>
<feature type="region of interest" description="Disordered" evidence="1">
    <location>
        <begin position="120"/>
        <end position="152"/>
    </location>
</feature>
<feature type="non-terminal residue" evidence="2">
    <location>
        <position position="1"/>
    </location>
</feature>
<accession>A0AAN6RP06</accession>
<dbReference type="Proteomes" id="UP001303889">
    <property type="component" value="Unassembled WGS sequence"/>
</dbReference>
<evidence type="ECO:0000313" key="2">
    <source>
        <dbReference type="EMBL" id="KAK3897695.1"/>
    </source>
</evidence>
<evidence type="ECO:0000313" key="3">
    <source>
        <dbReference type="Proteomes" id="UP001303889"/>
    </source>
</evidence>
<organism evidence="2 3">
    <name type="scientific">Staphylotrichum tortipilum</name>
    <dbReference type="NCBI Taxonomy" id="2831512"/>
    <lineage>
        <taxon>Eukaryota</taxon>
        <taxon>Fungi</taxon>
        <taxon>Dikarya</taxon>
        <taxon>Ascomycota</taxon>
        <taxon>Pezizomycotina</taxon>
        <taxon>Sordariomycetes</taxon>
        <taxon>Sordariomycetidae</taxon>
        <taxon>Sordariales</taxon>
        <taxon>Chaetomiaceae</taxon>
        <taxon>Staphylotrichum</taxon>
    </lineage>
</organism>
<feature type="compositionally biased region" description="Basic residues" evidence="1">
    <location>
        <begin position="135"/>
        <end position="144"/>
    </location>
</feature>
<proteinExistence type="predicted"/>
<evidence type="ECO:0000256" key="1">
    <source>
        <dbReference type="SAM" id="MobiDB-lite"/>
    </source>
</evidence>
<name>A0AAN6RP06_9PEZI</name>
<sequence>KWIKHPDVELDHEVADFYIEFMVWVRTRRASRKLSHYSEVPEPLSWPNLPSHVQYHGDNVGSRRREGRPYLEWRRPASSQVDRSQRLLATGRYADEEEADQEAAREALGCYNTEVRSWEAKRKQGAGKAAANSQAKRRSSRRPRPAALPAKE</sequence>
<reference evidence="2" key="2">
    <citation type="submission" date="2023-05" db="EMBL/GenBank/DDBJ databases">
        <authorList>
            <consortium name="Lawrence Berkeley National Laboratory"/>
            <person name="Steindorff A."/>
            <person name="Hensen N."/>
            <person name="Bonometti L."/>
            <person name="Westerberg I."/>
            <person name="Brannstrom I.O."/>
            <person name="Guillou S."/>
            <person name="Cros-Aarteil S."/>
            <person name="Calhoun S."/>
            <person name="Haridas S."/>
            <person name="Kuo A."/>
            <person name="Mondo S."/>
            <person name="Pangilinan J."/>
            <person name="Riley R."/>
            <person name="Labutti K."/>
            <person name="Andreopoulos B."/>
            <person name="Lipzen A."/>
            <person name="Chen C."/>
            <person name="Yanf M."/>
            <person name="Daum C."/>
            <person name="Ng V."/>
            <person name="Clum A."/>
            <person name="Ohm R."/>
            <person name="Martin F."/>
            <person name="Silar P."/>
            <person name="Natvig D."/>
            <person name="Lalanne C."/>
            <person name="Gautier V."/>
            <person name="Ament-Velasquez S.L."/>
            <person name="Kruys A."/>
            <person name="Hutchinson M.I."/>
            <person name="Powell A.J."/>
            <person name="Barry K."/>
            <person name="Miller A.N."/>
            <person name="Grigoriev I.V."/>
            <person name="Debuchy R."/>
            <person name="Gladieux P."/>
            <person name="Thoren M.H."/>
            <person name="Johannesson H."/>
        </authorList>
    </citation>
    <scope>NUCLEOTIDE SEQUENCE</scope>
    <source>
        <strain evidence="2">CBS 103.79</strain>
    </source>
</reference>